<evidence type="ECO:0000313" key="2">
    <source>
        <dbReference type="Proteomes" id="UP000655225"/>
    </source>
</evidence>
<gene>
    <name evidence="1" type="ORF">HHK36_012205</name>
</gene>
<organism evidence="1 2">
    <name type="scientific">Tetracentron sinense</name>
    <name type="common">Spur-leaf</name>
    <dbReference type="NCBI Taxonomy" id="13715"/>
    <lineage>
        <taxon>Eukaryota</taxon>
        <taxon>Viridiplantae</taxon>
        <taxon>Streptophyta</taxon>
        <taxon>Embryophyta</taxon>
        <taxon>Tracheophyta</taxon>
        <taxon>Spermatophyta</taxon>
        <taxon>Magnoliopsida</taxon>
        <taxon>Trochodendrales</taxon>
        <taxon>Trochodendraceae</taxon>
        <taxon>Tetracentron</taxon>
    </lineage>
</organism>
<dbReference type="OMA" id="EMDFEAM"/>
<dbReference type="EMBL" id="JABCRI010000008">
    <property type="protein sequence ID" value="KAF8401272.1"/>
    <property type="molecule type" value="Genomic_DNA"/>
</dbReference>
<evidence type="ECO:0000313" key="1">
    <source>
        <dbReference type="EMBL" id="KAF8401272.1"/>
    </source>
</evidence>
<keyword evidence="2" id="KW-1185">Reference proteome</keyword>
<dbReference type="AlphaFoldDB" id="A0A834ZEZ2"/>
<reference evidence="1 2" key="1">
    <citation type="submission" date="2020-04" db="EMBL/GenBank/DDBJ databases">
        <title>Plant Genome Project.</title>
        <authorList>
            <person name="Zhang R.-G."/>
        </authorList>
    </citation>
    <scope>NUCLEOTIDE SEQUENCE [LARGE SCALE GENOMIC DNA]</scope>
    <source>
        <strain evidence="1">YNK0</strain>
        <tissue evidence="1">Leaf</tissue>
    </source>
</reference>
<name>A0A834ZEZ2_TETSI</name>
<protein>
    <submittedName>
        <fullName evidence="1">Uncharacterized protein</fullName>
    </submittedName>
</protein>
<accession>A0A834ZEZ2</accession>
<dbReference type="OrthoDB" id="2143914at2759"/>
<dbReference type="Proteomes" id="UP000655225">
    <property type="component" value="Unassembled WGS sequence"/>
</dbReference>
<comment type="caution">
    <text evidence="1">The sequence shown here is derived from an EMBL/GenBank/DDBJ whole genome shotgun (WGS) entry which is preliminary data.</text>
</comment>
<sequence>MRYLWIPRLVERIQAAAAGSSGTTTTTTTNHMNNSPDLATNQVLHNNDFRGPQHNLSFTYENSSTAASSDSLGTQVSPATDLTDYYSFQANNQTDNFQAGQLSYPDSLISPSGYFNHGLDFQAIEQNNMWLGGGDVAENFWNVDDIWFLQ</sequence>
<proteinExistence type="predicted"/>